<sequence>MKNIILCLALFVSILFSIPLPVQASQFSDIPDGHWARESVDFMVKKGVLSGYSNGAFRPNEAIDRAELTVMVHKLFNKLRPNLTPSYPDMKILKFEDVPKNHWAYQPLMEMYSADALGVVDWFGSKIYIYPEKKVTRWEAMFIFQSFFSQKMHQVPDDQVLQILAGIDDITLQSFDSTGYSSPYPGSAAVDLIKSDEYTISYSHLDTGEILFANRGIDALKAYALAWLVGNDIMSTWGNELEIHDPLTRAEAVVMLHRTYNVLLADGSLSTYTSK</sequence>
<protein>
    <submittedName>
        <fullName evidence="3">S-layer homology domain-containing protein</fullName>
    </submittedName>
</protein>
<dbReference type="InterPro" id="IPR051465">
    <property type="entry name" value="Cell_Envelope_Struct_Comp"/>
</dbReference>
<reference evidence="3 4" key="1">
    <citation type="submission" date="2018-03" db="EMBL/GenBank/DDBJ databases">
        <title>Brevisbacillus phylogenomics.</title>
        <authorList>
            <person name="Dunlap C."/>
        </authorList>
    </citation>
    <scope>NUCLEOTIDE SEQUENCE [LARGE SCALE GENOMIC DNA]</scope>
    <source>
        <strain evidence="3 4">NRRL NRS-1210</strain>
    </source>
</reference>
<dbReference type="PROSITE" id="PS51272">
    <property type="entry name" value="SLH"/>
    <property type="match status" value="2"/>
</dbReference>
<dbReference type="PANTHER" id="PTHR43308:SF5">
    <property type="entry name" value="S-LAYER PROTEIN _ PEPTIDOGLYCAN ENDO-BETA-N-ACETYLGLUCOSAMINIDASE"/>
    <property type="match status" value="1"/>
</dbReference>
<evidence type="ECO:0000259" key="2">
    <source>
        <dbReference type="PROSITE" id="PS51272"/>
    </source>
</evidence>
<accession>A0A2P7V4Z1</accession>
<feature type="domain" description="SLH" evidence="2">
    <location>
        <begin position="91"/>
        <end position="158"/>
    </location>
</feature>
<feature type="signal peptide" evidence="1">
    <location>
        <begin position="1"/>
        <end position="24"/>
    </location>
</feature>
<dbReference type="PANTHER" id="PTHR43308">
    <property type="entry name" value="OUTER MEMBRANE PROTEIN ALPHA-RELATED"/>
    <property type="match status" value="1"/>
</dbReference>
<proteinExistence type="predicted"/>
<keyword evidence="4" id="KW-1185">Reference proteome</keyword>
<feature type="chain" id="PRO_5015195907" evidence="1">
    <location>
        <begin position="25"/>
        <end position="275"/>
    </location>
</feature>
<dbReference type="RefSeq" id="WP_106839796.1">
    <property type="nucleotide sequence ID" value="NZ_JBCNIW010000008.1"/>
</dbReference>
<organism evidence="3 4">
    <name type="scientific">Brevibacillus fortis</name>
    <dbReference type="NCBI Taxonomy" id="2126352"/>
    <lineage>
        <taxon>Bacteria</taxon>
        <taxon>Bacillati</taxon>
        <taxon>Bacillota</taxon>
        <taxon>Bacilli</taxon>
        <taxon>Bacillales</taxon>
        <taxon>Paenibacillaceae</taxon>
        <taxon>Brevibacillus</taxon>
    </lineage>
</organism>
<dbReference type="AlphaFoldDB" id="A0A2P7V4Z1"/>
<evidence type="ECO:0000256" key="1">
    <source>
        <dbReference type="SAM" id="SignalP"/>
    </source>
</evidence>
<dbReference type="OrthoDB" id="2382419at2"/>
<comment type="caution">
    <text evidence="3">The sequence shown here is derived from an EMBL/GenBank/DDBJ whole genome shotgun (WGS) entry which is preliminary data.</text>
</comment>
<keyword evidence="1" id="KW-0732">Signal</keyword>
<evidence type="ECO:0000313" key="4">
    <source>
        <dbReference type="Proteomes" id="UP000240419"/>
    </source>
</evidence>
<gene>
    <name evidence="3" type="ORF">C7R93_16295</name>
</gene>
<dbReference type="Proteomes" id="UP000240419">
    <property type="component" value="Unassembled WGS sequence"/>
</dbReference>
<dbReference type="InterPro" id="IPR001119">
    <property type="entry name" value="SLH_dom"/>
</dbReference>
<dbReference type="EMBL" id="PXZM01000024">
    <property type="protein sequence ID" value="PSJ94275.1"/>
    <property type="molecule type" value="Genomic_DNA"/>
</dbReference>
<dbReference type="Pfam" id="PF00395">
    <property type="entry name" value="SLH"/>
    <property type="match status" value="2"/>
</dbReference>
<name>A0A2P7V4Z1_9BACL</name>
<feature type="domain" description="SLH" evidence="2">
    <location>
        <begin position="23"/>
        <end position="86"/>
    </location>
</feature>
<evidence type="ECO:0000313" key="3">
    <source>
        <dbReference type="EMBL" id="PSJ94275.1"/>
    </source>
</evidence>